<comment type="caution">
    <text evidence="2">The sequence shown here is derived from an EMBL/GenBank/DDBJ whole genome shotgun (WGS) entry which is preliminary data.</text>
</comment>
<proteinExistence type="predicted"/>
<evidence type="ECO:0000256" key="1">
    <source>
        <dbReference type="SAM" id="MobiDB-lite"/>
    </source>
</evidence>
<feature type="region of interest" description="Disordered" evidence="1">
    <location>
        <begin position="91"/>
        <end position="127"/>
    </location>
</feature>
<protein>
    <submittedName>
        <fullName evidence="2">Uncharacterized protein</fullName>
    </submittedName>
</protein>
<accession>A0ABN9SEG4</accession>
<feature type="compositionally biased region" description="Basic residues" evidence="1">
    <location>
        <begin position="117"/>
        <end position="127"/>
    </location>
</feature>
<sequence length="127" mass="13679">MWYLIAELLASGVAKIEKLEATAREGEAAGRDERVADGGRPEPAAYAVPARRQARGTPPARPPQRGEDDRGHLALSMSDAWSRLSVGRGAPWRASAGGRRGGRLVRFGGSASSWSSRTRRAWARSRA</sequence>
<keyword evidence="3" id="KW-1185">Reference proteome</keyword>
<evidence type="ECO:0000313" key="3">
    <source>
        <dbReference type="Proteomes" id="UP001189429"/>
    </source>
</evidence>
<gene>
    <name evidence="2" type="ORF">PCOR1329_LOCUS28995</name>
</gene>
<dbReference type="Proteomes" id="UP001189429">
    <property type="component" value="Unassembled WGS sequence"/>
</dbReference>
<organism evidence="2 3">
    <name type="scientific">Prorocentrum cordatum</name>
    <dbReference type="NCBI Taxonomy" id="2364126"/>
    <lineage>
        <taxon>Eukaryota</taxon>
        <taxon>Sar</taxon>
        <taxon>Alveolata</taxon>
        <taxon>Dinophyceae</taxon>
        <taxon>Prorocentrales</taxon>
        <taxon>Prorocentraceae</taxon>
        <taxon>Prorocentrum</taxon>
    </lineage>
</organism>
<dbReference type="EMBL" id="CAUYUJ010010813">
    <property type="protein sequence ID" value="CAK0830321.1"/>
    <property type="molecule type" value="Genomic_DNA"/>
</dbReference>
<reference evidence="2" key="1">
    <citation type="submission" date="2023-10" db="EMBL/GenBank/DDBJ databases">
        <authorList>
            <person name="Chen Y."/>
            <person name="Shah S."/>
            <person name="Dougan E. K."/>
            <person name="Thang M."/>
            <person name="Chan C."/>
        </authorList>
    </citation>
    <scope>NUCLEOTIDE SEQUENCE [LARGE SCALE GENOMIC DNA]</scope>
</reference>
<evidence type="ECO:0000313" key="2">
    <source>
        <dbReference type="EMBL" id="CAK0830321.1"/>
    </source>
</evidence>
<feature type="compositionally biased region" description="Low complexity" evidence="1">
    <location>
        <begin position="104"/>
        <end position="116"/>
    </location>
</feature>
<feature type="compositionally biased region" description="Basic and acidic residues" evidence="1">
    <location>
        <begin position="23"/>
        <end position="40"/>
    </location>
</feature>
<feature type="region of interest" description="Disordered" evidence="1">
    <location>
        <begin position="23"/>
        <end position="73"/>
    </location>
</feature>
<name>A0ABN9SEG4_9DINO</name>